<gene>
    <name evidence="1" type="ORF">F960_01613</name>
</gene>
<protein>
    <submittedName>
        <fullName evidence="1">Uncharacterized protein</fullName>
    </submittedName>
</protein>
<evidence type="ECO:0000313" key="1">
    <source>
        <dbReference type="EMBL" id="ENV34294.1"/>
    </source>
</evidence>
<dbReference type="AlphaFoldDB" id="N8ZKL6"/>
<proteinExistence type="predicted"/>
<dbReference type="RefSeq" id="WP_004861158.1">
    <property type="nucleotide sequence ID" value="NZ_ASYY01000015.1"/>
</dbReference>
<dbReference type="HOGENOM" id="CLU_1674109_0_0_6"/>
<accession>N8ZKL6</accession>
<reference evidence="1 2" key="1">
    <citation type="submission" date="2013-02" db="EMBL/GenBank/DDBJ databases">
        <title>The Genome Sequence of Acinetobacter gerneri CIP 107464.</title>
        <authorList>
            <consortium name="The Broad Institute Genome Sequencing Platform"/>
            <consortium name="The Broad Institute Genome Sequencing Center for Infectious Disease"/>
            <person name="Cerqueira G."/>
            <person name="Feldgarden M."/>
            <person name="Courvalin P."/>
            <person name="Perichon B."/>
            <person name="Grillot-Courvalin C."/>
            <person name="Clermont D."/>
            <person name="Rocha E."/>
            <person name="Yoon E.-J."/>
            <person name="Nemec A."/>
            <person name="Walker B."/>
            <person name="Young S.K."/>
            <person name="Zeng Q."/>
            <person name="Gargeya S."/>
            <person name="Fitzgerald M."/>
            <person name="Haas B."/>
            <person name="Abouelleil A."/>
            <person name="Alvarado L."/>
            <person name="Arachchi H.M."/>
            <person name="Berlin A.M."/>
            <person name="Chapman S.B."/>
            <person name="Dewar J."/>
            <person name="Goldberg J."/>
            <person name="Griggs A."/>
            <person name="Gujja S."/>
            <person name="Hansen M."/>
            <person name="Howarth C."/>
            <person name="Imamovic A."/>
            <person name="Larimer J."/>
            <person name="McCowan C."/>
            <person name="Murphy C."/>
            <person name="Neiman D."/>
            <person name="Pearson M."/>
            <person name="Priest M."/>
            <person name="Roberts A."/>
            <person name="Saif S."/>
            <person name="Shea T."/>
            <person name="Sisk P."/>
            <person name="Sykes S."/>
            <person name="Wortman J."/>
            <person name="Nusbaum C."/>
            <person name="Birren B."/>
        </authorList>
    </citation>
    <scope>NUCLEOTIDE SEQUENCE [LARGE SCALE GENOMIC DNA]</scope>
    <source>
        <strain evidence="1 2">CIP 107464</strain>
    </source>
</reference>
<dbReference type="GeneID" id="84208986"/>
<dbReference type="EMBL" id="APPN01000059">
    <property type="protein sequence ID" value="ENV34294.1"/>
    <property type="molecule type" value="Genomic_DNA"/>
</dbReference>
<dbReference type="Proteomes" id="UP000013117">
    <property type="component" value="Unassembled WGS sequence"/>
</dbReference>
<name>N8ZKL6_9GAMM</name>
<organism evidence="1 2">
    <name type="scientific">Acinetobacter gerneri DSM 14967 = CIP 107464 = MTCC 9824</name>
    <dbReference type="NCBI Taxonomy" id="1120926"/>
    <lineage>
        <taxon>Bacteria</taxon>
        <taxon>Pseudomonadati</taxon>
        <taxon>Pseudomonadota</taxon>
        <taxon>Gammaproteobacteria</taxon>
        <taxon>Moraxellales</taxon>
        <taxon>Moraxellaceae</taxon>
        <taxon>Acinetobacter</taxon>
    </lineage>
</organism>
<sequence>MSIYIPKLVYKALMANPNLTIKEIMAIQNSPYSTAARYRQNFQGLKKECDYSEQVHHKINKTKIESWRRINHQAQQMMDLLSELLNSMGFESTANLRDIYYSRYYATKSGEPQSRRNFNRYFKNARENLEKSDFRLLICRSSINRIGFYTVENPNYKPED</sequence>
<evidence type="ECO:0000313" key="2">
    <source>
        <dbReference type="Proteomes" id="UP000013117"/>
    </source>
</evidence>
<comment type="caution">
    <text evidence="1">The sequence shown here is derived from an EMBL/GenBank/DDBJ whole genome shotgun (WGS) entry which is preliminary data.</text>
</comment>
<keyword evidence="2" id="KW-1185">Reference proteome</keyword>